<evidence type="ECO:0000259" key="2">
    <source>
        <dbReference type="PROSITE" id="PS50883"/>
    </source>
</evidence>
<dbReference type="InterPro" id="IPR000160">
    <property type="entry name" value="GGDEF_dom"/>
</dbReference>
<evidence type="ECO:0000313" key="5">
    <source>
        <dbReference type="Proteomes" id="UP000190135"/>
    </source>
</evidence>
<dbReference type="Gene3D" id="3.20.20.450">
    <property type="entry name" value="EAL domain"/>
    <property type="match status" value="1"/>
</dbReference>
<dbReference type="SMART" id="SM00267">
    <property type="entry name" value="GGDEF"/>
    <property type="match status" value="1"/>
</dbReference>
<dbReference type="NCBIfam" id="TIGR00254">
    <property type="entry name" value="GGDEF"/>
    <property type="match status" value="1"/>
</dbReference>
<dbReference type="EMBL" id="FUXL01000027">
    <property type="protein sequence ID" value="SKA38990.1"/>
    <property type="molecule type" value="Genomic_DNA"/>
</dbReference>
<dbReference type="PROSITE" id="PS50883">
    <property type="entry name" value="EAL"/>
    <property type="match status" value="1"/>
</dbReference>
<dbReference type="AlphaFoldDB" id="A0A1T4TEW7"/>
<keyword evidence="5" id="KW-1185">Reference proteome</keyword>
<dbReference type="InterPro" id="IPR043128">
    <property type="entry name" value="Rev_trsase/Diguanyl_cyclase"/>
</dbReference>
<dbReference type="SUPFAM" id="SSF141868">
    <property type="entry name" value="EAL domain-like"/>
    <property type="match status" value="1"/>
</dbReference>
<keyword evidence="1" id="KW-0812">Transmembrane</keyword>
<reference evidence="4 5" key="1">
    <citation type="submission" date="2017-02" db="EMBL/GenBank/DDBJ databases">
        <authorList>
            <person name="Peterson S.W."/>
        </authorList>
    </citation>
    <scope>NUCLEOTIDE SEQUENCE [LARGE SCALE GENOMIC DNA]</scope>
    <source>
        <strain evidence="4 5">USBA 369</strain>
    </source>
</reference>
<dbReference type="SUPFAM" id="SSF55073">
    <property type="entry name" value="Nucleotide cyclase"/>
    <property type="match status" value="1"/>
</dbReference>
<dbReference type="OrthoDB" id="9814202at2"/>
<dbReference type="CDD" id="cd01948">
    <property type="entry name" value="EAL"/>
    <property type="match status" value="1"/>
</dbReference>
<dbReference type="Proteomes" id="UP000190135">
    <property type="component" value="Unassembled WGS sequence"/>
</dbReference>
<evidence type="ECO:0000256" key="1">
    <source>
        <dbReference type="SAM" id="Phobius"/>
    </source>
</evidence>
<dbReference type="Gene3D" id="3.30.70.270">
    <property type="match status" value="1"/>
</dbReference>
<dbReference type="PANTHER" id="PTHR44757:SF2">
    <property type="entry name" value="BIOFILM ARCHITECTURE MAINTENANCE PROTEIN MBAA"/>
    <property type="match status" value="1"/>
</dbReference>
<dbReference type="InterPro" id="IPR001633">
    <property type="entry name" value="EAL_dom"/>
</dbReference>
<sequence length="515" mass="56018">MRHRVTLSDAGILIAVFAAAGASAFLFDASGELSFDQRVEVVELIGLGVLVFGGLALFGWRRIAEQEREIRQRIAAEDHARFLALHDHLTGLPNRRQLQQALAAAVAIPPGAERVHAIFVLDLNGFKKVNDSFGHARGDEVLSSAAKRIAGALREGDLLARTGGDEFTIVVRDIPGPEGATSIATHILQCLEAPIVIGSDHHSVGTGIGIAIIPRDGTDPAELLRKADVALYKVKASGVSGFAFFQDEMVREARERDRLQRDLSAAIGTEALFPVYQPIVCLKTGGIRGFEALARWSHPDLGSVPPDRFIPVAEDSGLIAGLTDQILRRACEDARNWPEPIGLSVNISPVLLRDEGLAERILTIVQDTGLALYRLELEITENAIVRDFEAAKDVLGALREAGIRIALDDFGTGATSLFHLRSFRFDVIKIDRSFIDRMTREQESAAIVRALLGLGKGLGLEIVAEGVEDRAQKLALQQEGCTDGQGYFFSRPVAFDETVRLLRGKHDWARDRAVA</sequence>
<evidence type="ECO:0000313" key="4">
    <source>
        <dbReference type="EMBL" id="SKA38990.1"/>
    </source>
</evidence>
<feature type="domain" description="GGDEF" evidence="3">
    <location>
        <begin position="114"/>
        <end position="247"/>
    </location>
</feature>
<dbReference type="InterPro" id="IPR052155">
    <property type="entry name" value="Biofilm_reg_signaling"/>
</dbReference>
<dbReference type="STRING" id="1365950.SAMN05428963_12711"/>
<feature type="transmembrane region" description="Helical" evidence="1">
    <location>
        <begin position="12"/>
        <end position="29"/>
    </location>
</feature>
<keyword evidence="1" id="KW-0472">Membrane</keyword>
<dbReference type="Pfam" id="PF00563">
    <property type="entry name" value="EAL"/>
    <property type="match status" value="1"/>
</dbReference>
<dbReference type="PANTHER" id="PTHR44757">
    <property type="entry name" value="DIGUANYLATE CYCLASE DGCP"/>
    <property type="match status" value="1"/>
</dbReference>
<organism evidence="4 5">
    <name type="scientific">Consotaella salsifontis</name>
    <dbReference type="NCBI Taxonomy" id="1365950"/>
    <lineage>
        <taxon>Bacteria</taxon>
        <taxon>Pseudomonadati</taxon>
        <taxon>Pseudomonadota</taxon>
        <taxon>Alphaproteobacteria</taxon>
        <taxon>Hyphomicrobiales</taxon>
        <taxon>Aurantimonadaceae</taxon>
        <taxon>Consotaella</taxon>
    </lineage>
</organism>
<proteinExistence type="predicted"/>
<dbReference type="CDD" id="cd01949">
    <property type="entry name" value="GGDEF"/>
    <property type="match status" value="1"/>
</dbReference>
<protein>
    <submittedName>
        <fullName evidence="4">Diguanylate cyclase/phosphodiesterase</fullName>
    </submittedName>
</protein>
<dbReference type="PROSITE" id="PS50887">
    <property type="entry name" value="GGDEF"/>
    <property type="match status" value="1"/>
</dbReference>
<dbReference type="InterPro" id="IPR029787">
    <property type="entry name" value="Nucleotide_cyclase"/>
</dbReference>
<gene>
    <name evidence="4" type="ORF">SAMN05428963_12711</name>
</gene>
<dbReference type="InterPro" id="IPR035919">
    <property type="entry name" value="EAL_sf"/>
</dbReference>
<dbReference type="RefSeq" id="WP_078710471.1">
    <property type="nucleotide sequence ID" value="NZ_FUXL01000027.1"/>
</dbReference>
<feature type="transmembrane region" description="Helical" evidence="1">
    <location>
        <begin position="41"/>
        <end position="60"/>
    </location>
</feature>
<accession>A0A1T4TEW7</accession>
<evidence type="ECO:0000259" key="3">
    <source>
        <dbReference type="PROSITE" id="PS50887"/>
    </source>
</evidence>
<dbReference type="Pfam" id="PF00990">
    <property type="entry name" value="GGDEF"/>
    <property type="match status" value="1"/>
</dbReference>
<feature type="domain" description="EAL" evidence="2">
    <location>
        <begin position="256"/>
        <end position="506"/>
    </location>
</feature>
<keyword evidence="1" id="KW-1133">Transmembrane helix</keyword>
<name>A0A1T4TEW7_9HYPH</name>
<dbReference type="SMART" id="SM00052">
    <property type="entry name" value="EAL"/>
    <property type="match status" value="1"/>
</dbReference>